<organism evidence="6 7">
    <name type="scientific">Stella humosa</name>
    <dbReference type="NCBI Taxonomy" id="94"/>
    <lineage>
        <taxon>Bacteria</taxon>
        <taxon>Pseudomonadati</taxon>
        <taxon>Pseudomonadota</taxon>
        <taxon>Alphaproteobacteria</taxon>
        <taxon>Rhodospirillales</taxon>
        <taxon>Stellaceae</taxon>
        <taxon>Stella</taxon>
    </lineage>
</organism>
<feature type="domain" description="Solute-binding protein family 5" evidence="5">
    <location>
        <begin position="80"/>
        <end position="439"/>
    </location>
</feature>
<proteinExistence type="inferred from homology"/>
<evidence type="ECO:0000256" key="2">
    <source>
        <dbReference type="ARBA" id="ARBA00005695"/>
    </source>
</evidence>
<dbReference type="PROSITE" id="PS51318">
    <property type="entry name" value="TAT"/>
    <property type="match status" value="1"/>
</dbReference>
<dbReference type="Gene3D" id="3.40.190.10">
    <property type="entry name" value="Periplasmic binding protein-like II"/>
    <property type="match status" value="1"/>
</dbReference>
<dbReference type="GO" id="GO:1904680">
    <property type="term" value="F:peptide transmembrane transporter activity"/>
    <property type="evidence" value="ECO:0007669"/>
    <property type="project" value="TreeGrafter"/>
</dbReference>
<dbReference type="InterPro" id="IPR030678">
    <property type="entry name" value="Peptide/Ni-bd"/>
</dbReference>
<feature type="signal peptide" evidence="4">
    <location>
        <begin position="1"/>
        <end position="34"/>
    </location>
</feature>
<dbReference type="GO" id="GO:0015833">
    <property type="term" value="P:peptide transport"/>
    <property type="evidence" value="ECO:0007669"/>
    <property type="project" value="TreeGrafter"/>
</dbReference>
<feature type="chain" id="PRO_5018045078" evidence="4">
    <location>
        <begin position="35"/>
        <end position="539"/>
    </location>
</feature>
<evidence type="ECO:0000256" key="1">
    <source>
        <dbReference type="ARBA" id="ARBA00004418"/>
    </source>
</evidence>
<gene>
    <name evidence="6" type="ORF">EDC65_2028</name>
</gene>
<dbReference type="Pfam" id="PF00496">
    <property type="entry name" value="SBP_bac_5"/>
    <property type="match status" value="1"/>
</dbReference>
<dbReference type="PIRSF" id="PIRSF002741">
    <property type="entry name" value="MppA"/>
    <property type="match status" value="1"/>
</dbReference>
<dbReference type="SUPFAM" id="SSF53850">
    <property type="entry name" value="Periplasmic binding protein-like II"/>
    <property type="match status" value="1"/>
</dbReference>
<comment type="similarity">
    <text evidence="2">Belongs to the bacterial solute-binding protein 5 family.</text>
</comment>
<evidence type="ECO:0000259" key="5">
    <source>
        <dbReference type="Pfam" id="PF00496"/>
    </source>
</evidence>
<comment type="caution">
    <text evidence="6">The sequence shown here is derived from an EMBL/GenBank/DDBJ whole genome shotgun (WGS) entry which is preliminary data.</text>
</comment>
<accession>A0A3N1M3A9</accession>
<dbReference type="AlphaFoldDB" id="A0A3N1M3A9"/>
<dbReference type="PANTHER" id="PTHR30290">
    <property type="entry name" value="PERIPLASMIC BINDING COMPONENT OF ABC TRANSPORTER"/>
    <property type="match status" value="1"/>
</dbReference>
<keyword evidence="3 4" id="KW-0732">Signal</keyword>
<dbReference type="Proteomes" id="UP000278222">
    <property type="component" value="Unassembled WGS sequence"/>
</dbReference>
<dbReference type="Gene3D" id="3.10.105.10">
    <property type="entry name" value="Dipeptide-binding Protein, Domain 3"/>
    <property type="match status" value="1"/>
</dbReference>
<protein>
    <submittedName>
        <fullName evidence="6">Peptide/nickel transport system substrate-binding protein</fullName>
    </submittedName>
</protein>
<name>A0A3N1M3A9_9PROT</name>
<dbReference type="EMBL" id="RJKX01000013">
    <property type="protein sequence ID" value="ROQ00232.1"/>
    <property type="molecule type" value="Genomic_DNA"/>
</dbReference>
<dbReference type="GO" id="GO:0030288">
    <property type="term" value="C:outer membrane-bounded periplasmic space"/>
    <property type="evidence" value="ECO:0007669"/>
    <property type="project" value="UniProtKB-ARBA"/>
</dbReference>
<evidence type="ECO:0000256" key="4">
    <source>
        <dbReference type="SAM" id="SignalP"/>
    </source>
</evidence>
<comment type="subcellular location">
    <subcellularLocation>
        <location evidence="1">Periplasm</location>
    </subcellularLocation>
</comment>
<dbReference type="PANTHER" id="PTHR30290:SF38">
    <property type="entry name" value="D,D-DIPEPTIDE-BINDING PERIPLASMIC PROTEIN DDPA-RELATED"/>
    <property type="match status" value="1"/>
</dbReference>
<evidence type="ECO:0000313" key="6">
    <source>
        <dbReference type="EMBL" id="ROQ00232.1"/>
    </source>
</evidence>
<dbReference type="CDD" id="cd08502">
    <property type="entry name" value="PBP2_NikA_DppA_OppA_like_16"/>
    <property type="match status" value="1"/>
</dbReference>
<dbReference type="InterPro" id="IPR000914">
    <property type="entry name" value="SBP_5_dom"/>
</dbReference>
<dbReference type="InterPro" id="IPR039424">
    <property type="entry name" value="SBP_5"/>
</dbReference>
<dbReference type="GO" id="GO:0043190">
    <property type="term" value="C:ATP-binding cassette (ABC) transporter complex"/>
    <property type="evidence" value="ECO:0007669"/>
    <property type="project" value="InterPro"/>
</dbReference>
<dbReference type="InterPro" id="IPR006311">
    <property type="entry name" value="TAT_signal"/>
</dbReference>
<keyword evidence="7" id="KW-1185">Reference proteome</keyword>
<reference evidence="6 7" key="1">
    <citation type="submission" date="2018-11" db="EMBL/GenBank/DDBJ databases">
        <title>Genomic Encyclopedia of Type Strains, Phase IV (KMG-IV): sequencing the most valuable type-strain genomes for metagenomic binning, comparative biology and taxonomic classification.</title>
        <authorList>
            <person name="Goeker M."/>
        </authorList>
    </citation>
    <scope>NUCLEOTIDE SEQUENCE [LARGE SCALE GENOMIC DNA]</scope>
    <source>
        <strain evidence="6 7">DSM 5900</strain>
    </source>
</reference>
<evidence type="ECO:0000256" key="3">
    <source>
        <dbReference type="ARBA" id="ARBA00022729"/>
    </source>
</evidence>
<evidence type="ECO:0000313" key="7">
    <source>
        <dbReference type="Proteomes" id="UP000278222"/>
    </source>
</evidence>
<sequence>MLKPRIARMPLLAGVAAVLAASAAAGLAPMPAAAQEGKTLRATLHADVRALDPIWSTQVITSMHGNMIFDRLFATDEKLEPQPQMVEKWTVSEDKKTYVFTLREGLKFHDGTPVTSRDVIQSMKRWGVRDAGAKILFGYTDALTPRDDRTFEWKLKEPFGLVIETLAKNSSALPAVMREKDAMTDPFQPVQEMVGSGPFVFQRAEWVPGSKTVYTKFKDYVPRAEPASGQAGGKVAKVDRVEFITLSDPQTQQAALVAGEIDFLEAPQVDFLPILEATPGITITAHPAAGAIGVIQLNHLHPPFDKVEARQAMLHILHMPDYLNTFVPDRKLQKLCYSYFGCGTPMETDAGSDVYKSAKKDPKAAEALFKAAGYNGEPITILHSTDHWMINPATLVLIQQMRRAGLKLDVQAMDWGAASARRAKKEPPAQGGWNIFITGTTVLGSSNPIANNWIGMGCEKANFGWPCNAAFEDVRRSWGMAQTLAERKAIAVDLSKRAYEQVPFIPFGQWVSPMAYRSDRLSGVLSNPSMPPMWNIEKK</sequence>